<evidence type="ECO:0000256" key="1">
    <source>
        <dbReference type="SAM" id="MobiDB-lite"/>
    </source>
</evidence>
<dbReference type="PANTHER" id="PTHR46244:SF3">
    <property type="entry name" value="PHOSPHOENOLPYRUVATE-PROTEIN PHOSPHOTRANSFERASE"/>
    <property type="match status" value="1"/>
</dbReference>
<feature type="region of interest" description="Disordered" evidence="1">
    <location>
        <begin position="32"/>
        <end position="53"/>
    </location>
</feature>
<feature type="compositionally biased region" description="Gly residues" evidence="1">
    <location>
        <begin position="40"/>
        <end position="49"/>
    </location>
</feature>
<dbReference type="Pfam" id="PF02896">
    <property type="entry name" value="PEP-utilizers_C"/>
    <property type="match status" value="1"/>
</dbReference>
<reference evidence="3" key="1">
    <citation type="submission" date="2020-05" db="EMBL/GenBank/DDBJ databases">
        <authorList>
            <person name="Chiriac C."/>
            <person name="Salcher M."/>
            <person name="Ghai R."/>
            <person name="Kavagutti S V."/>
        </authorList>
    </citation>
    <scope>NUCLEOTIDE SEQUENCE</scope>
</reference>
<dbReference type="Gene3D" id="3.20.20.60">
    <property type="entry name" value="Phosphoenolpyruvate-binding domains"/>
    <property type="match status" value="1"/>
</dbReference>
<dbReference type="PANTHER" id="PTHR46244">
    <property type="entry name" value="PHOSPHOENOLPYRUVATE-PROTEIN PHOSPHOTRANSFERASE"/>
    <property type="match status" value="1"/>
</dbReference>
<protein>
    <submittedName>
        <fullName evidence="3">Unannotated protein</fullName>
    </submittedName>
</protein>
<proteinExistence type="predicted"/>
<accession>A0A6J7GP73</accession>
<sequence length="234" mass="23032">MRGYRTSWRHPDLLDDQLRAIAAAVAAVEEESATGPGADATGGGTGDGAADGRRAPAGAADVWVMAPMIATPIEAAAFSAAAKGHGLRTVGTMVEVPAAALAADALVAACDFVSIGTNDLSQYTFAADRLQSELAGLLDPWQPALLRLIQMVGAAGGAQDTPVGVCGEAAGDPLLAPVLVGLGVTSLSMASSSVADVRAALAVRTLEECRSLAATALAAADAASARAAVAAAAG</sequence>
<evidence type="ECO:0000313" key="3">
    <source>
        <dbReference type="EMBL" id="CAB4908756.1"/>
    </source>
</evidence>
<dbReference type="PROSITE" id="PS00742">
    <property type="entry name" value="PEP_ENZYMES_2"/>
    <property type="match status" value="1"/>
</dbReference>
<dbReference type="SUPFAM" id="SSF51621">
    <property type="entry name" value="Phosphoenolpyruvate/pyruvate domain"/>
    <property type="match status" value="1"/>
</dbReference>
<dbReference type="EMBL" id="CAFBMK010000045">
    <property type="protein sequence ID" value="CAB4908756.1"/>
    <property type="molecule type" value="Genomic_DNA"/>
</dbReference>
<organism evidence="3">
    <name type="scientific">freshwater metagenome</name>
    <dbReference type="NCBI Taxonomy" id="449393"/>
    <lineage>
        <taxon>unclassified sequences</taxon>
        <taxon>metagenomes</taxon>
        <taxon>ecological metagenomes</taxon>
    </lineage>
</organism>
<dbReference type="InterPro" id="IPR015813">
    <property type="entry name" value="Pyrv/PenolPyrv_kinase-like_dom"/>
</dbReference>
<dbReference type="InterPro" id="IPR000121">
    <property type="entry name" value="PEP_util_C"/>
</dbReference>
<gene>
    <name evidence="3" type="ORF">UFOPK3564_01085</name>
</gene>
<dbReference type="AlphaFoldDB" id="A0A6J7GP73"/>
<evidence type="ECO:0000259" key="2">
    <source>
        <dbReference type="Pfam" id="PF02896"/>
    </source>
</evidence>
<name>A0A6J7GP73_9ZZZZ</name>
<feature type="domain" description="PEP-utilising enzyme C-terminal" evidence="2">
    <location>
        <begin position="1"/>
        <end position="202"/>
    </location>
</feature>
<dbReference type="InterPro" id="IPR040442">
    <property type="entry name" value="Pyrv_kinase-like_dom_sf"/>
</dbReference>
<dbReference type="InterPro" id="IPR023151">
    <property type="entry name" value="PEP_util_CS"/>
</dbReference>
<dbReference type="InterPro" id="IPR050499">
    <property type="entry name" value="PEP-utilizing_PTS_enzyme"/>
</dbReference>
<dbReference type="GO" id="GO:0016772">
    <property type="term" value="F:transferase activity, transferring phosphorus-containing groups"/>
    <property type="evidence" value="ECO:0007669"/>
    <property type="project" value="InterPro"/>
</dbReference>
<dbReference type="PRINTS" id="PR01736">
    <property type="entry name" value="PHPHTRNFRASE"/>
</dbReference>